<evidence type="ECO:0000256" key="1">
    <source>
        <dbReference type="ARBA" id="ARBA00004162"/>
    </source>
</evidence>
<dbReference type="Proteomes" id="UP001304769">
    <property type="component" value="Unassembled WGS sequence"/>
</dbReference>
<evidence type="ECO:0000256" key="6">
    <source>
        <dbReference type="SAM" id="Phobius"/>
    </source>
</evidence>
<evidence type="ECO:0000256" key="2">
    <source>
        <dbReference type="ARBA" id="ARBA00022475"/>
    </source>
</evidence>
<keyword evidence="3 6" id="KW-0812">Transmembrane</keyword>
<evidence type="ECO:0000256" key="5">
    <source>
        <dbReference type="ARBA" id="ARBA00023136"/>
    </source>
</evidence>
<evidence type="ECO:0000256" key="4">
    <source>
        <dbReference type="ARBA" id="ARBA00022989"/>
    </source>
</evidence>
<protein>
    <submittedName>
        <fullName evidence="8">PspC domain-containing protein</fullName>
    </submittedName>
</protein>
<dbReference type="PANTHER" id="PTHR33885:SF3">
    <property type="entry name" value="PHAGE SHOCK PROTEIN C"/>
    <property type="match status" value="1"/>
</dbReference>
<name>A0ABU5T1G7_9MICC</name>
<keyword evidence="4 6" id="KW-1133">Transmembrane helix</keyword>
<dbReference type="InterPro" id="IPR052027">
    <property type="entry name" value="PspC"/>
</dbReference>
<dbReference type="RefSeq" id="WP_323277263.1">
    <property type="nucleotide sequence ID" value="NZ_JAYGGQ010000001.1"/>
</dbReference>
<keyword evidence="5 6" id="KW-0472">Membrane</keyword>
<sequence length="100" mass="10366">MDSFFNSLRSSGLRRGPRRIVGGVLGGLAERLDIDVAFVRIIFVVLCFLPGPAVFAYLVAWAIIPDQNGSIILENLLGGPRSGRGGSAGQGSQGPGAPTA</sequence>
<organism evidence="8 9">
    <name type="scientific">Sinomonas terricola</name>
    <dbReference type="NCBI Taxonomy" id="3110330"/>
    <lineage>
        <taxon>Bacteria</taxon>
        <taxon>Bacillati</taxon>
        <taxon>Actinomycetota</taxon>
        <taxon>Actinomycetes</taxon>
        <taxon>Micrococcales</taxon>
        <taxon>Micrococcaceae</taxon>
        <taxon>Sinomonas</taxon>
    </lineage>
</organism>
<feature type="domain" description="Phage shock protein PspC N-terminal" evidence="7">
    <location>
        <begin position="13"/>
        <end position="66"/>
    </location>
</feature>
<comment type="caution">
    <text evidence="8">The sequence shown here is derived from an EMBL/GenBank/DDBJ whole genome shotgun (WGS) entry which is preliminary data.</text>
</comment>
<evidence type="ECO:0000256" key="3">
    <source>
        <dbReference type="ARBA" id="ARBA00022692"/>
    </source>
</evidence>
<evidence type="ECO:0000313" key="9">
    <source>
        <dbReference type="Proteomes" id="UP001304769"/>
    </source>
</evidence>
<reference evidence="8 9" key="1">
    <citation type="submission" date="2023-12" db="EMBL/GenBank/DDBJ databases">
        <title>Sinomonas terricola sp. nov, isolated from litchi orchard soil in Guangdong, PR China.</title>
        <authorList>
            <person name="Jiaxin W."/>
            <person name="Yang Z."/>
            <person name="Honghui Z."/>
        </authorList>
    </citation>
    <scope>NUCLEOTIDE SEQUENCE [LARGE SCALE GENOMIC DNA]</scope>
    <source>
        <strain evidence="8 9">JGH33</strain>
    </source>
</reference>
<keyword evidence="2" id="KW-1003">Cell membrane</keyword>
<evidence type="ECO:0000313" key="8">
    <source>
        <dbReference type="EMBL" id="MEA5453508.1"/>
    </source>
</evidence>
<dbReference type="PANTHER" id="PTHR33885">
    <property type="entry name" value="PHAGE SHOCK PROTEIN C"/>
    <property type="match status" value="1"/>
</dbReference>
<gene>
    <name evidence="8" type="ORF">SPF06_02115</name>
</gene>
<dbReference type="InterPro" id="IPR007168">
    <property type="entry name" value="Phageshock_PspC_N"/>
</dbReference>
<comment type="subcellular location">
    <subcellularLocation>
        <location evidence="1">Cell membrane</location>
        <topology evidence="1">Single-pass membrane protein</topology>
    </subcellularLocation>
</comment>
<keyword evidence="9" id="KW-1185">Reference proteome</keyword>
<dbReference type="EMBL" id="JAYGGQ010000001">
    <property type="protein sequence ID" value="MEA5453508.1"/>
    <property type="molecule type" value="Genomic_DNA"/>
</dbReference>
<accession>A0ABU5T1G7</accession>
<feature type="transmembrane region" description="Helical" evidence="6">
    <location>
        <begin position="37"/>
        <end position="64"/>
    </location>
</feature>
<evidence type="ECO:0000259" key="7">
    <source>
        <dbReference type="Pfam" id="PF04024"/>
    </source>
</evidence>
<dbReference type="Pfam" id="PF04024">
    <property type="entry name" value="PspC"/>
    <property type="match status" value="1"/>
</dbReference>
<proteinExistence type="predicted"/>